<accession>A0A1M7HBH3</accession>
<feature type="domain" description="PIN-like" evidence="1">
    <location>
        <begin position="29"/>
        <end position="127"/>
    </location>
</feature>
<sequence>MNLRLDVSRCSVFALTSNRSTPLKNNYILIDFENVQPRNLELLRGHPCKLIVFIGANQKSVPFDFAEQLQGLGENACYQKITGNGSNALDFHIAFYLGELAAQDADAYFHIISRDKGFDPLITHLRQRKIPALRHVDLSEVPFVKISNASSLDQKIEAIVDSLKSRGNSRPRKIRTLKGTVNALFRKTLDDADLEALVRELNERGHVDFSDQAVSYGPHIVRH</sequence>
<dbReference type="AlphaFoldDB" id="A0A1M7HBH3"/>
<name>A0A1M7HBH3_9RHOB</name>
<dbReference type="STRING" id="337701.SAMN05444398_11275"/>
<keyword evidence="3" id="KW-1185">Reference proteome</keyword>
<protein>
    <recommendedName>
        <fullName evidence="1">PIN-like domain-containing protein</fullName>
    </recommendedName>
</protein>
<organism evidence="2 3">
    <name type="scientific">Roseovarius pacificus</name>
    <dbReference type="NCBI Taxonomy" id="337701"/>
    <lineage>
        <taxon>Bacteria</taxon>
        <taxon>Pseudomonadati</taxon>
        <taxon>Pseudomonadota</taxon>
        <taxon>Alphaproteobacteria</taxon>
        <taxon>Rhodobacterales</taxon>
        <taxon>Roseobacteraceae</taxon>
        <taxon>Roseovarius</taxon>
    </lineage>
</organism>
<dbReference type="EMBL" id="FRBR01000012">
    <property type="protein sequence ID" value="SHM25931.1"/>
    <property type="molecule type" value="Genomic_DNA"/>
</dbReference>
<reference evidence="2 3" key="1">
    <citation type="submission" date="2016-11" db="EMBL/GenBank/DDBJ databases">
        <authorList>
            <person name="Jaros S."/>
            <person name="Januszkiewicz K."/>
            <person name="Wedrychowicz H."/>
        </authorList>
    </citation>
    <scope>NUCLEOTIDE SEQUENCE [LARGE SCALE GENOMIC DNA]</scope>
    <source>
        <strain evidence="2 3">DSM 29589</strain>
    </source>
</reference>
<dbReference type="Pfam" id="PF18475">
    <property type="entry name" value="PIN7"/>
    <property type="match status" value="1"/>
</dbReference>
<proteinExistence type="predicted"/>
<dbReference type="Proteomes" id="UP000183974">
    <property type="component" value="Unassembled WGS sequence"/>
</dbReference>
<evidence type="ECO:0000259" key="1">
    <source>
        <dbReference type="Pfam" id="PF18475"/>
    </source>
</evidence>
<evidence type="ECO:0000313" key="2">
    <source>
        <dbReference type="EMBL" id="SHM25931.1"/>
    </source>
</evidence>
<gene>
    <name evidence="2" type="ORF">SAMN05444398_11275</name>
</gene>
<evidence type="ECO:0000313" key="3">
    <source>
        <dbReference type="Proteomes" id="UP000183974"/>
    </source>
</evidence>
<dbReference type="InterPro" id="IPR041494">
    <property type="entry name" value="PIN7"/>
</dbReference>